<evidence type="ECO:0000313" key="1">
    <source>
        <dbReference type="EMBL" id="SIO73497.1"/>
    </source>
</evidence>
<accession>A0A1N6LXA0</accession>
<dbReference type="OrthoDB" id="360894at2759"/>
<protein>
    <submittedName>
        <fullName evidence="1">Uncharacterized protein</fullName>
    </submittedName>
</protein>
<reference evidence="1 2" key="3">
    <citation type="journal article" date="2016" name="Sci. Rep.">
        <title>Genome-wide diversity and gene expression profiling of Babesia microti isolates identify polymorphic genes that mediate host-pathogen interactions.</title>
        <authorList>
            <person name="Silva J.C."/>
            <person name="Cornillot E."/>
            <person name="McCracken C."/>
            <person name="Usmani-Brown S."/>
            <person name="Dwivedi A."/>
            <person name="Ifeonu O.O."/>
            <person name="Crabtree J."/>
            <person name="Gotia H.T."/>
            <person name="Virji A.Z."/>
            <person name="Reynes C."/>
            <person name="Colinge J."/>
            <person name="Kumar V."/>
            <person name="Lawres L."/>
            <person name="Pazzi J.E."/>
            <person name="Pablo J.V."/>
            <person name="Hung C."/>
            <person name="Brancato J."/>
            <person name="Kumari P."/>
            <person name="Orvis J."/>
            <person name="Tretina K."/>
            <person name="Chibucos M."/>
            <person name="Ott S."/>
            <person name="Sadzewicz L."/>
            <person name="Sengamalay N."/>
            <person name="Shetty A.C."/>
            <person name="Su Q."/>
            <person name="Tallon L."/>
            <person name="Fraser C.M."/>
            <person name="Frutos R."/>
            <person name="Molina D.M."/>
            <person name="Krause P.J."/>
            <person name="Ben Mamoun C."/>
        </authorList>
    </citation>
    <scope>NUCLEOTIDE SEQUENCE [LARGE SCALE GENOMIC DNA]</scope>
    <source>
        <strain evidence="1 2">RI</strain>
    </source>
</reference>
<keyword evidence="2" id="KW-1185">Reference proteome</keyword>
<dbReference type="Proteomes" id="UP000002899">
    <property type="component" value="Chromosome IV"/>
</dbReference>
<dbReference type="KEGG" id="bmic:BmR1_04g04945"/>
<proteinExistence type="predicted"/>
<organism evidence="1 2">
    <name type="scientific">Babesia microti (strain RI)</name>
    <dbReference type="NCBI Taxonomy" id="1133968"/>
    <lineage>
        <taxon>Eukaryota</taxon>
        <taxon>Sar</taxon>
        <taxon>Alveolata</taxon>
        <taxon>Apicomplexa</taxon>
        <taxon>Aconoidasida</taxon>
        <taxon>Piroplasmida</taxon>
        <taxon>Babesiidae</taxon>
        <taxon>Babesia</taxon>
    </lineage>
</organism>
<dbReference type="GeneID" id="24425634"/>
<sequence length="123" mass="14642">MYRVLVKTLPTISLRRVIDMGRPWKIQKIQRFLENYEKPTIRKSRASHEFASRRKSMFLHYCIRVINYAKQRNLPVDLESFNRGYAAKTVTIDIDDINSNKEIENGTKGYSRKELVAMYKRLN</sequence>
<evidence type="ECO:0000313" key="2">
    <source>
        <dbReference type="Proteomes" id="UP000002899"/>
    </source>
</evidence>
<dbReference type="VEuPathDB" id="PiroplasmaDB:BmR1_04g04945"/>
<name>A0A1N6LXA0_BABMR</name>
<dbReference type="AlphaFoldDB" id="A0A1N6LXA0"/>
<reference evidence="1 2" key="2">
    <citation type="journal article" date="2013" name="PLoS ONE">
        <title>Whole genome mapping and re-organization of the nuclear and mitochondrial genomes of Babesia microti isolates.</title>
        <authorList>
            <person name="Cornillot E."/>
            <person name="Dassouli A."/>
            <person name="Garg A."/>
            <person name="Pachikara N."/>
            <person name="Randazzo S."/>
            <person name="Depoix D."/>
            <person name="Carcy B."/>
            <person name="Delbecq S."/>
            <person name="Frutos R."/>
            <person name="Silva J.C."/>
            <person name="Sutton R."/>
            <person name="Krause P.J."/>
            <person name="Mamoun C.B."/>
        </authorList>
    </citation>
    <scope>NUCLEOTIDE SEQUENCE [LARGE SCALE GENOMIC DNA]</scope>
    <source>
        <strain evidence="1 2">RI</strain>
    </source>
</reference>
<dbReference type="EMBL" id="LN871599">
    <property type="protein sequence ID" value="SIO73497.1"/>
    <property type="molecule type" value="Genomic_DNA"/>
</dbReference>
<reference evidence="1 2" key="1">
    <citation type="journal article" date="2012" name="Nucleic Acids Res.">
        <title>Sequencing of the smallest Apicomplexan genome from the human pathogen Babesia microti.</title>
        <authorList>
            <person name="Cornillot E."/>
            <person name="Hadj-Kaddour K."/>
            <person name="Dassouli A."/>
            <person name="Noel B."/>
            <person name="Ranwez V."/>
            <person name="Vacherie B."/>
            <person name="Augagneur Y."/>
            <person name="Bres V."/>
            <person name="Duclos A."/>
            <person name="Randazzo S."/>
            <person name="Carcy B."/>
            <person name="Debierre-Grockiego F."/>
            <person name="Delbecq S."/>
            <person name="Moubri-Menage K."/>
            <person name="Shams-Eldin H."/>
            <person name="Usmani-Brown S."/>
            <person name="Bringaud F."/>
            <person name="Wincker P."/>
            <person name="Vivares C.P."/>
            <person name="Schwarz R.T."/>
            <person name="Schetters T.P."/>
            <person name="Krause P.J."/>
            <person name="Gorenflot A."/>
            <person name="Berry V."/>
            <person name="Barbe V."/>
            <person name="Ben Mamoun C."/>
        </authorList>
    </citation>
    <scope>NUCLEOTIDE SEQUENCE [LARGE SCALE GENOMIC DNA]</scope>
    <source>
        <strain evidence="1 2">RI</strain>
    </source>
</reference>
<dbReference type="RefSeq" id="XP_021337592.1">
    <property type="nucleotide sequence ID" value="XM_021482328.1"/>
</dbReference>